<evidence type="ECO:0000256" key="4">
    <source>
        <dbReference type="ARBA" id="ARBA00022448"/>
    </source>
</evidence>
<evidence type="ECO:0000256" key="1">
    <source>
        <dbReference type="ARBA" id="ARBA00004418"/>
    </source>
</evidence>
<dbReference type="KEGG" id="tbn:TBH_C0899"/>
<comment type="PTM">
    <text evidence="13">Binds 2 heme C groups per subunit.</text>
</comment>
<keyword evidence="16" id="KW-1185">Reference proteome</keyword>
<dbReference type="Gene3D" id="1.10.1130.10">
    <property type="entry name" value="Flavocytochrome C3, Chain A"/>
    <property type="match status" value="1"/>
</dbReference>
<protein>
    <recommendedName>
        <fullName evidence="3 12">Periplasmic nitrate reductase, electron transfer subunit</fullName>
    </recommendedName>
    <alternativeName>
        <fullName evidence="11 12">Diheme cytochrome c NapB</fullName>
    </alternativeName>
</protein>
<gene>
    <name evidence="15" type="ORF">TBH_C0899</name>
</gene>
<dbReference type="Proteomes" id="UP000031631">
    <property type="component" value="Chromosome"/>
</dbReference>
<feature type="binding site" description="axial binding residue" evidence="14">
    <location>
        <position position="139"/>
    </location>
    <ligand>
        <name>heme c</name>
        <dbReference type="ChEBI" id="CHEBI:61717"/>
        <label>2</label>
    </ligand>
    <ligandPart>
        <name>Fe</name>
        <dbReference type="ChEBI" id="CHEBI:18248"/>
    </ligandPart>
</feature>
<dbReference type="InterPro" id="IPR036280">
    <property type="entry name" value="Multihaem_cyt_sf"/>
</dbReference>
<keyword evidence="6 14" id="KW-0479">Metal-binding</keyword>
<evidence type="ECO:0000256" key="13">
    <source>
        <dbReference type="PIRSR" id="PIRSR006105-1"/>
    </source>
</evidence>
<reference evidence="15 16" key="1">
    <citation type="journal article" date="2014" name="PLoS ONE">
        <title>Physiological and genomic features of a novel sulfur-oxidizing gammaproteobacterium belonging to a previously uncultivated symbiotic lineage isolated from a hydrothermal vent.</title>
        <authorList>
            <person name="Nunoura T."/>
            <person name="Takaki Y."/>
            <person name="Kazama H."/>
            <person name="Kakuta J."/>
            <person name="Shimamura S."/>
            <person name="Makita H."/>
            <person name="Hirai M."/>
            <person name="Miyazaki M."/>
            <person name="Takai K."/>
        </authorList>
    </citation>
    <scope>NUCLEOTIDE SEQUENCE [LARGE SCALE GENOMIC DNA]</scope>
    <source>
        <strain evidence="15 16">Hiromi1</strain>
    </source>
</reference>
<comment type="similarity">
    <text evidence="2 12">Belongs to the NapB family.</text>
</comment>
<dbReference type="Pfam" id="PF03892">
    <property type="entry name" value="NapB"/>
    <property type="match status" value="1"/>
</dbReference>
<evidence type="ECO:0000256" key="2">
    <source>
        <dbReference type="ARBA" id="ARBA00007368"/>
    </source>
</evidence>
<keyword evidence="5 13" id="KW-0349">Heme</keyword>
<name>A0A7U6GHP8_9GAMM</name>
<dbReference type="GO" id="GO:0042597">
    <property type="term" value="C:periplasmic space"/>
    <property type="evidence" value="ECO:0007669"/>
    <property type="project" value="UniProtKB-SubCell"/>
</dbReference>
<evidence type="ECO:0000256" key="3">
    <source>
        <dbReference type="ARBA" id="ARBA00013773"/>
    </source>
</evidence>
<comment type="subunit">
    <text evidence="12">Component of the periplasmic nitrate reductase NapAB complex composed of NapA and NapB.</text>
</comment>
<evidence type="ECO:0000256" key="10">
    <source>
        <dbReference type="ARBA" id="ARBA00023004"/>
    </source>
</evidence>
<feature type="binding site" description="axial binding residue" evidence="14">
    <location>
        <position position="99"/>
    </location>
    <ligand>
        <name>heme c</name>
        <dbReference type="ChEBI" id="CHEBI:61717"/>
        <label>1</label>
    </ligand>
    <ligandPart>
        <name>Fe</name>
        <dbReference type="ChEBI" id="CHEBI:18248"/>
    </ligandPart>
</feature>
<dbReference type="InterPro" id="IPR005591">
    <property type="entry name" value="NapB"/>
</dbReference>
<evidence type="ECO:0000256" key="12">
    <source>
        <dbReference type="PIRNR" id="PIRNR006105"/>
    </source>
</evidence>
<sequence length="158" mass="17621">MRCQDRVGLGELAMKKINVALAFGVLSVSIQATPLFAETVQSLRGDIPVEKPAEIPPVPRTMAVDGGIDVNYEDQPPLIPHSIDKTRITLNQNSCLSCHSREYSKTENAVRPPKSHYKTRDGKKLKQISTGRYFCTQCHVPQAYTKPLVQNDFKSQPE</sequence>
<feature type="binding site" description="covalent" evidence="13">
    <location>
        <position position="138"/>
    </location>
    <ligand>
        <name>heme c</name>
        <dbReference type="ChEBI" id="CHEBI:61717"/>
        <label>2</label>
    </ligand>
</feature>
<proteinExistence type="inferred from homology"/>
<dbReference type="SUPFAM" id="SSF48695">
    <property type="entry name" value="Multiheme cytochromes"/>
    <property type="match status" value="1"/>
</dbReference>
<keyword evidence="9 12" id="KW-0249">Electron transport</keyword>
<dbReference type="GO" id="GO:0009061">
    <property type="term" value="P:anaerobic respiration"/>
    <property type="evidence" value="ECO:0007669"/>
    <property type="project" value="InterPro"/>
</dbReference>
<dbReference type="EMBL" id="AP012273">
    <property type="protein sequence ID" value="BAO43833.1"/>
    <property type="molecule type" value="Genomic_DNA"/>
</dbReference>
<comment type="function">
    <text evidence="12">Electron transfer subunit of the periplasmic nitrate reductase complex NapAB.</text>
</comment>
<dbReference type="PANTHER" id="PTHR38604">
    <property type="entry name" value="PERIPLASMIC NITRATE REDUCTASE, ELECTRON TRANSFER SUBUNIT"/>
    <property type="match status" value="1"/>
</dbReference>
<comment type="subcellular location">
    <subcellularLocation>
        <location evidence="1 12">Periplasm</location>
    </subcellularLocation>
</comment>
<evidence type="ECO:0000256" key="8">
    <source>
        <dbReference type="ARBA" id="ARBA00022764"/>
    </source>
</evidence>
<organism evidence="15 16">
    <name type="scientific">Thiolapillus brandeum</name>
    <dbReference type="NCBI Taxonomy" id="1076588"/>
    <lineage>
        <taxon>Bacteria</taxon>
        <taxon>Pseudomonadati</taxon>
        <taxon>Pseudomonadota</taxon>
        <taxon>Gammaproteobacteria</taxon>
        <taxon>Chromatiales</taxon>
        <taxon>Sedimenticolaceae</taxon>
        <taxon>Thiolapillus</taxon>
    </lineage>
</organism>
<keyword evidence="4 12" id="KW-0813">Transport</keyword>
<dbReference type="GO" id="GO:0046872">
    <property type="term" value="F:metal ion binding"/>
    <property type="evidence" value="ECO:0007669"/>
    <property type="project" value="UniProtKB-KW"/>
</dbReference>
<evidence type="ECO:0000256" key="14">
    <source>
        <dbReference type="PIRSR" id="PIRSR006105-2"/>
    </source>
</evidence>
<evidence type="ECO:0000313" key="15">
    <source>
        <dbReference type="EMBL" id="BAO43833.1"/>
    </source>
</evidence>
<keyword evidence="7" id="KW-0732">Signal</keyword>
<evidence type="ECO:0000256" key="9">
    <source>
        <dbReference type="ARBA" id="ARBA00022982"/>
    </source>
</evidence>
<evidence type="ECO:0000256" key="5">
    <source>
        <dbReference type="ARBA" id="ARBA00022617"/>
    </source>
</evidence>
<evidence type="ECO:0000256" key="7">
    <source>
        <dbReference type="ARBA" id="ARBA00022729"/>
    </source>
</evidence>
<accession>A0A7U6GHP8</accession>
<dbReference type="PIRSF" id="PIRSF006105">
    <property type="entry name" value="NapB"/>
    <property type="match status" value="1"/>
</dbReference>
<keyword evidence="10 14" id="KW-0408">Iron</keyword>
<feature type="binding site" description="axial binding residue" evidence="14">
    <location>
        <position position="81"/>
    </location>
    <ligand>
        <name>heme c</name>
        <dbReference type="ChEBI" id="CHEBI:61717"/>
        <label>1</label>
    </ligand>
    <ligandPart>
        <name>Fe</name>
        <dbReference type="ChEBI" id="CHEBI:18248"/>
    </ligandPart>
</feature>
<evidence type="ECO:0000256" key="11">
    <source>
        <dbReference type="ARBA" id="ARBA00031832"/>
    </source>
</evidence>
<feature type="binding site" description="covalent" evidence="13">
    <location>
        <position position="95"/>
    </location>
    <ligand>
        <name>heme c</name>
        <dbReference type="ChEBI" id="CHEBI:61717"/>
        <label>1</label>
    </ligand>
</feature>
<evidence type="ECO:0000313" key="16">
    <source>
        <dbReference type="Proteomes" id="UP000031631"/>
    </source>
</evidence>
<evidence type="ECO:0000256" key="6">
    <source>
        <dbReference type="ARBA" id="ARBA00022723"/>
    </source>
</evidence>
<feature type="binding site" description="covalent" evidence="13">
    <location>
        <position position="98"/>
    </location>
    <ligand>
        <name>heme c</name>
        <dbReference type="ChEBI" id="CHEBI:61717"/>
        <label>1</label>
    </ligand>
</feature>
<feature type="binding site" description="axial binding residue" evidence="14">
    <location>
        <position position="116"/>
    </location>
    <ligand>
        <name>heme c</name>
        <dbReference type="ChEBI" id="CHEBI:61717"/>
        <label>2</label>
    </ligand>
    <ligandPart>
        <name>Fe</name>
        <dbReference type="ChEBI" id="CHEBI:18248"/>
    </ligandPart>
</feature>
<keyword evidence="8 12" id="KW-0574">Periplasm</keyword>
<feature type="binding site" description="covalent" evidence="13">
    <location>
        <position position="135"/>
    </location>
    <ligand>
        <name>heme c</name>
        <dbReference type="ChEBI" id="CHEBI:61717"/>
        <label>2</label>
    </ligand>
</feature>
<dbReference type="PANTHER" id="PTHR38604:SF1">
    <property type="entry name" value="PERIPLASMIC NITRATE REDUCTASE, ELECTRON TRANSFER SUBUNIT"/>
    <property type="match status" value="1"/>
</dbReference>
<dbReference type="OrthoDB" id="13290at2"/>
<dbReference type="AlphaFoldDB" id="A0A7U6GHP8"/>